<sequence>MVFFYWMFFLFFRTALVTKKLIKPIMAKMTIIYNSTLMKDADTPITPLVICNKYNTIKYHIYHYYTPFRMDIGLIYQISLFFYSTRLPIKPDTGRNI</sequence>
<evidence type="ECO:0000313" key="1">
    <source>
        <dbReference type="EMBL" id="ARR10645.1"/>
    </source>
</evidence>
<evidence type="ECO:0000313" key="2">
    <source>
        <dbReference type="Proteomes" id="UP000078148"/>
    </source>
</evidence>
<accession>A0A1X9T3U2</accession>
<proteinExistence type="predicted"/>
<dbReference type="AlphaFoldDB" id="A0A1X9T3U2"/>
<gene>
    <name evidence="1" type="ORF">AR543_p0037</name>
</gene>
<reference evidence="1 2" key="1">
    <citation type="journal article" date="2016" name="Int. J. Syst. Evol. Microbiol.">
        <title>Paenibacillus damxungensis sp. nov., isolated from raw yak (Bos grunniens) milk.</title>
        <authorList>
            <person name="Wu Z."/>
            <person name="Gao C."/>
            <person name="Han J."/>
            <person name="Liu Z."/>
        </authorList>
    </citation>
    <scope>NUCLEOTIDE SEQUENCE [LARGE SCALE GENOMIC DNA]</scope>
    <source>
        <strain evidence="1 2">BD3526</strain>
        <plasmid evidence="1 2">unnamed1</plasmid>
    </source>
</reference>
<dbReference type="KEGG" id="pbv:AR543_p0037"/>
<dbReference type="EMBL" id="CP021170">
    <property type="protein sequence ID" value="ARR10645.1"/>
    <property type="molecule type" value="Genomic_DNA"/>
</dbReference>
<geneLocation type="plasmid" evidence="1 2">
    <name>unnamed1</name>
</geneLocation>
<organism evidence="1 2">
    <name type="scientific">Paenibacillus bovis</name>
    <dbReference type="NCBI Taxonomy" id="1616788"/>
    <lineage>
        <taxon>Bacteria</taxon>
        <taxon>Bacillati</taxon>
        <taxon>Bacillota</taxon>
        <taxon>Bacilli</taxon>
        <taxon>Bacillales</taxon>
        <taxon>Paenibacillaceae</taxon>
        <taxon>Paenibacillus</taxon>
    </lineage>
</organism>
<keyword evidence="2" id="KW-1185">Reference proteome</keyword>
<name>A0A1X9T3U2_9BACL</name>
<dbReference type="Proteomes" id="UP000078148">
    <property type="component" value="Plasmid unnamed1"/>
</dbReference>
<keyword evidence="1" id="KW-0614">Plasmid</keyword>
<protein>
    <submittedName>
        <fullName evidence="1">Uncharacterized protein</fullName>
    </submittedName>
</protein>